<name>A0A388T7J0_TERA1</name>
<sequence length="528" mass="58011">MGIHLYAMCKLKKILFSLLLGAWVFGSTAGSFLDNPISARSLGLGNCGVALTEGSAAYLNPAVIKTQNSQSYQLTQGKLLDEVNYTAFNYSIGNIAFLDLGLGFSFLNAGVDGLQEATYDNNTGTAAYTGQTFGYSGRAYVLTAGLKIMDNLALGLNFKTVQENLYEQNSLGSGLDVGLLWHTPKFSLGLSLLNALPPKLAWTQGAEEELNTRLIAGAAYEILNGWKIFADVEQNGSRPLYYSVGTEYVFFNIAALRAGYNPDQISVGTGVSLFNFNLDYAYIMKQADTDTGATHFISVAYRIENKKEMDNIASADRSRKRMEEAIEAEKLDKELDAQKRLEENNPEETAEIEPLPVQNKEEIIEIAAVPQAEAAKLDPVAPISTAQKAVKITTQNAKAVVKRNRTAKLKNVVTVNIVEESSGSVSDYRIALVTARYHEQTGRLQSNVYLDNTGNQPLSVRTTFRLLNHNNKVLWENKGRTTSINAGSTEVLRLTAEKELPAGTYYLEATSSSPEMSKYQKELYIKRN</sequence>
<dbReference type="EMBL" id="BGZN01000001">
    <property type="protein sequence ID" value="GBR72628.1"/>
    <property type="molecule type" value="Genomic_DNA"/>
</dbReference>
<dbReference type="AlphaFoldDB" id="A0A388T7J0"/>
<reference evidence="1 2" key="1">
    <citation type="journal article" date="2019" name="ISME J.">
        <title>Genome analyses of uncultured TG2/ZB3 bacteria in 'Margulisbacteria' specifically attached to ectosymbiotic spirochetes of protists in the termite gut.</title>
        <authorList>
            <person name="Utami Y.D."/>
            <person name="Kuwahara H."/>
            <person name="Igai K."/>
            <person name="Murakami T."/>
            <person name="Sugaya K."/>
            <person name="Morikawa T."/>
            <person name="Nagura Y."/>
            <person name="Yuki M."/>
            <person name="Deevong P."/>
            <person name="Inoue T."/>
            <person name="Kihara K."/>
            <person name="Lo N."/>
            <person name="Yamada A."/>
            <person name="Ohkuma M."/>
            <person name="Hongoh Y."/>
        </authorList>
    </citation>
    <scope>NUCLEOTIDE SEQUENCE [LARGE SCALE GENOMIC DNA]</scope>
    <source>
        <strain evidence="1">NkOx7-01</strain>
    </source>
</reference>
<evidence type="ECO:0000313" key="1">
    <source>
        <dbReference type="EMBL" id="GBR72628.1"/>
    </source>
</evidence>
<gene>
    <name evidence="1" type="ORF">NO1_0133</name>
</gene>
<dbReference type="Pfam" id="PF11751">
    <property type="entry name" value="PorP_SprF"/>
    <property type="match status" value="1"/>
</dbReference>
<dbReference type="SUPFAM" id="SSF56935">
    <property type="entry name" value="Porins"/>
    <property type="match status" value="1"/>
</dbReference>
<dbReference type="InterPro" id="IPR019861">
    <property type="entry name" value="PorP/SprF_Bacteroidetes"/>
</dbReference>
<evidence type="ECO:0008006" key="3">
    <source>
        <dbReference type="Google" id="ProtNLM"/>
    </source>
</evidence>
<comment type="caution">
    <text evidence="1">The sequence shown here is derived from an EMBL/GenBank/DDBJ whole genome shotgun (WGS) entry which is preliminary data.</text>
</comment>
<dbReference type="Gene3D" id="2.40.160.60">
    <property type="entry name" value="Outer membrane protein transport protein (OMPP1/FadL/TodX)"/>
    <property type="match status" value="1"/>
</dbReference>
<dbReference type="Proteomes" id="UP000269352">
    <property type="component" value="Unassembled WGS sequence"/>
</dbReference>
<protein>
    <recommendedName>
        <fullName evidence="3">PorV/PorQ family protein</fullName>
    </recommendedName>
</protein>
<keyword evidence="2" id="KW-1185">Reference proteome</keyword>
<evidence type="ECO:0000313" key="2">
    <source>
        <dbReference type="Proteomes" id="UP000269352"/>
    </source>
</evidence>
<accession>A0A388T7J0</accession>
<proteinExistence type="predicted"/>
<organism evidence="1 2">
    <name type="scientific">Termititenax aidoneus</name>
    <dbReference type="NCBI Taxonomy" id="2218524"/>
    <lineage>
        <taxon>Bacteria</taxon>
        <taxon>Bacillati</taxon>
        <taxon>Candidatus Margulisiibacteriota</taxon>
        <taxon>Candidatus Termititenacia</taxon>
        <taxon>Candidatus Termititenacales</taxon>
        <taxon>Candidatus Termititenacaceae</taxon>
        <taxon>Candidatus Termititenax</taxon>
    </lineage>
</organism>